<dbReference type="InterPro" id="IPR013106">
    <property type="entry name" value="Ig_V-set"/>
</dbReference>
<dbReference type="FunFam" id="2.60.40.10:FF:000129">
    <property type="entry name" value="CLUMA_CG018772, isoform A"/>
    <property type="match status" value="1"/>
</dbReference>
<evidence type="ECO:0000313" key="2">
    <source>
        <dbReference type="EMBL" id="KAG7169333.1"/>
    </source>
</evidence>
<name>A0A8J5KBS6_HOMAM</name>
<gene>
    <name evidence="2" type="primary">zig-8-L18</name>
    <name evidence="2" type="ORF">Hamer_G021571</name>
</gene>
<dbReference type="SMART" id="SM00409">
    <property type="entry name" value="IG"/>
    <property type="match status" value="2"/>
</dbReference>
<dbReference type="InterPro" id="IPR013783">
    <property type="entry name" value="Ig-like_fold"/>
</dbReference>
<dbReference type="PROSITE" id="PS50835">
    <property type="entry name" value="IG_LIKE"/>
    <property type="match status" value="2"/>
</dbReference>
<dbReference type="InterPro" id="IPR036179">
    <property type="entry name" value="Ig-like_dom_sf"/>
</dbReference>
<dbReference type="SUPFAM" id="SSF48726">
    <property type="entry name" value="Immunoglobulin"/>
    <property type="match status" value="2"/>
</dbReference>
<dbReference type="Proteomes" id="UP000747542">
    <property type="component" value="Unassembled WGS sequence"/>
</dbReference>
<dbReference type="SMART" id="SM00406">
    <property type="entry name" value="IGv"/>
    <property type="match status" value="2"/>
</dbReference>
<comment type="caution">
    <text evidence="2">The sequence shown here is derived from an EMBL/GenBank/DDBJ whole genome shotgun (WGS) entry which is preliminary data.</text>
</comment>
<keyword evidence="3" id="KW-1185">Reference proteome</keyword>
<dbReference type="InterPro" id="IPR003598">
    <property type="entry name" value="Ig_sub2"/>
</dbReference>
<feature type="domain" description="Ig-like" evidence="1">
    <location>
        <begin position="20"/>
        <end position="114"/>
    </location>
</feature>
<proteinExistence type="predicted"/>
<feature type="domain" description="Ig-like" evidence="1">
    <location>
        <begin position="117"/>
        <end position="218"/>
    </location>
</feature>
<dbReference type="Pfam" id="PF07686">
    <property type="entry name" value="V-set"/>
    <property type="match status" value="1"/>
</dbReference>
<dbReference type="PANTHER" id="PTHR23279">
    <property type="entry name" value="DEFECTIVE PROBOSCIS EXTENSION RESPONSE DPR -RELATED"/>
    <property type="match status" value="1"/>
</dbReference>
<protein>
    <submittedName>
        <fullName evidence="2">Zwei Ig domain protein zig-8-like 18</fullName>
    </submittedName>
</protein>
<evidence type="ECO:0000313" key="3">
    <source>
        <dbReference type="Proteomes" id="UP000747542"/>
    </source>
</evidence>
<dbReference type="AlphaFoldDB" id="A0A8J5KBS6"/>
<dbReference type="InterPro" id="IPR037448">
    <property type="entry name" value="Zig-8"/>
</dbReference>
<organism evidence="2 3">
    <name type="scientific">Homarus americanus</name>
    <name type="common">American lobster</name>
    <dbReference type="NCBI Taxonomy" id="6706"/>
    <lineage>
        <taxon>Eukaryota</taxon>
        <taxon>Metazoa</taxon>
        <taxon>Ecdysozoa</taxon>
        <taxon>Arthropoda</taxon>
        <taxon>Crustacea</taxon>
        <taxon>Multicrustacea</taxon>
        <taxon>Malacostraca</taxon>
        <taxon>Eumalacostraca</taxon>
        <taxon>Eucarida</taxon>
        <taxon>Decapoda</taxon>
        <taxon>Pleocyemata</taxon>
        <taxon>Astacidea</taxon>
        <taxon>Nephropoidea</taxon>
        <taxon>Nephropidae</taxon>
        <taxon>Homarus</taxon>
    </lineage>
</organism>
<dbReference type="GO" id="GO:0032589">
    <property type="term" value="C:neuron projection membrane"/>
    <property type="evidence" value="ECO:0007669"/>
    <property type="project" value="TreeGrafter"/>
</dbReference>
<dbReference type="EMBL" id="JAHLQT010017262">
    <property type="protein sequence ID" value="KAG7169333.1"/>
    <property type="molecule type" value="Genomic_DNA"/>
</dbReference>
<evidence type="ECO:0000259" key="1">
    <source>
        <dbReference type="PROSITE" id="PS50835"/>
    </source>
</evidence>
<reference evidence="2" key="1">
    <citation type="journal article" date="2021" name="Sci. Adv.">
        <title>The American lobster genome reveals insights on longevity, neural, and immune adaptations.</title>
        <authorList>
            <person name="Polinski J.M."/>
            <person name="Zimin A.V."/>
            <person name="Clark K.F."/>
            <person name="Kohn A.B."/>
            <person name="Sadowski N."/>
            <person name="Timp W."/>
            <person name="Ptitsyn A."/>
            <person name="Khanna P."/>
            <person name="Romanova D.Y."/>
            <person name="Williams P."/>
            <person name="Greenwood S.J."/>
            <person name="Moroz L.L."/>
            <person name="Walt D.R."/>
            <person name="Bodnar A.G."/>
        </authorList>
    </citation>
    <scope>NUCLEOTIDE SEQUENCE</scope>
    <source>
        <strain evidence="2">GMGI-L3</strain>
    </source>
</reference>
<dbReference type="InterPro" id="IPR003599">
    <property type="entry name" value="Ig_sub"/>
</dbReference>
<sequence>MRTWTPDPHLLLGEFEVETPVRDTNAYFMTDNNTVVTVQVGTTAALRCQVFDVAEHETVSWIRRRDHHIITVGANTYSNDERFQVTFSEKTQDWTLHVRYAQTHDAGIYECQLSAHPPMGVFTTLNVIEAVAEIGGGPERYVQIGSSVQLTCTLKHFTEPPTYVFWFHAEHMVNYDSNNRITVVNSVGESELRISQVTKADSGNYTCQPANARPASVSLHIITGETPAAMQRASATEVQYRLSMALISSLVALIAL</sequence>
<dbReference type="Pfam" id="PF13927">
    <property type="entry name" value="Ig_3"/>
    <property type="match status" value="1"/>
</dbReference>
<dbReference type="SMART" id="SM00408">
    <property type="entry name" value="IGc2"/>
    <property type="match status" value="2"/>
</dbReference>
<dbReference type="GO" id="GO:0050808">
    <property type="term" value="P:synapse organization"/>
    <property type="evidence" value="ECO:0007669"/>
    <property type="project" value="TreeGrafter"/>
</dbReference>
<dbReference type="Gene3D" id="2.60.40.10">
    <property type="entry name" value="Immunoglobulins"/>
    <property type="match status" value="2"/>
</dbReference>
<dbReference type="InterPro" id="IPR007110">
    <property type="entry name" value="Ig-like_dom"/>
</dbReference>
<dbReference type="PANTHER" id="PTHR23279:SF37">
    <property type="entry name" value="DEFECTIVE PROBOSCIS EXTENSION RESPONSE 13, ISOFORM B"/>
    <property type="match status" value="1"/>
</dbReference>
<accession>A0A8J5KBS6</accession>